<dbReference type="PANTHER" id="PTHR31225">
    <property type="entry name" value="OS04G0344100 PROTEIN-RELATED"/>
    <property type="match status" value="1"/>
</dbReference>
<dbReference type="InterPro" id="IPR001906">
    <property type="entry name" value="Terpene_synth_N"/>
</dbReference>
<dbReference type="PANTHER" id="PTHR31225:SF228">
    <property type="entry name" value="ALPHA-TERPINEOL SYNTHASE, CHLOROPLASTIC"/>
    <property type="match status" value="1"/>
</dbReference>
<organism evidence="6">
    <name type="scientific">Oryza barthii</name>
    <dbReference type="NCBI Taxonomy" id="65489"/>
    <lineage>
        <taxon>Eukaryota</taxon>
        <taxon>Viridiplantae</taxon>
        <taxon>Streptophyta</taxon>
        <taxon>Embryophyta</taxon>
        <taxon>Tracheophyta</taxon>
        <taxon>Spermatophyta</taxon>
        <taxon>Magnoliopsida</taxon>
        <taxon>Liliopsida</taxon>
        <taxon>Poales</taxon>
        <taxon>Poaceae</taxon>
        <taxon>BOP clade</taxon>
        <taxon>Oryzoideae</taxon>
        <taxon>Oryzeae</taxon>
        <taxon>Oryzinae</taxon>
        <taxon>Oryza</taxon>
    </lineage>
</organism>
<reference evidence="6" key="2">
    <citation type="submission" date="2015-03" db="UniProtKB">
        <authorList>
            <consortium name="EnsemblPlants"/>
        </authorList>
    </citation>
    <scope>IDENTIFICATION</scope>
</reference>
<keyword evidence="7" id="KW-1185">Reference proteome</keyword>
<dbReference type="PROSITE" id="PS51257">
    <property type="entry name" value="PROKAR_LIPOPROTEIN"/>
    <property type="match status" value="1"/>
</dbReference>
<dbReference type="Gramene" id="OBART02G15730.1">
    <property type="protein sequence ID" value="OBART02G15730.1"/>
    <property type="gene ID" value="OBART02G15730"/>
</dbReference>
<dbReference type="InterPro" id="IPR050148">
    <property type="entry name" value="Terpene_synthase-like"/>
</dbReference>
<feature type="domain" description="Terpene synthase metal-binding" evidence="5">
    <location>
        <begin position="216"/>
        <end position="455"/>
    </location>
</feature>
<dbReference type="GO" id="GO:0016102">
    <property type="term" value="P:diterpenoid biosynthetic process"/>
    <property type="evidence" value="ECO:0007669"/>
    <property type="project" value="InterPro"/>
</dbReference>
<dbReference type="EnsemblPlants" id="OBART02G15730.1">
    <property type="protein sequence ID" value="OBART02G15730.1"/>
    <property type="gene ID" value="OBART02G15730"/>
</dbReference>
<feature type="domain" description="Terpene synthase N-terminal" evidence="4">
    <location>
        <begin position="6"/>
        <end position="147"/>
    </location>
</feature>
<dbReference type="SUPFAM" id="SSF48576">
    <property type="entry name" value="Terpenoid synthases"/>
    <property type="match status" value="1"/>
</dbReference>
<dbReference type="InterPro" id="IPR044814">
    <property type="entry name" value="Terpene_cyclase_plant_C1"/>
</dbReference>
<evidence type="ECO:0000259" key="4">
    <source>
        <dbReference type="Pfam" id="PF01397"/>
    </source>
</evidence>
<dbReference type="AlphaFoldDB" id="A0A0D3F4V0"/>
<dbReference type="Gene3D" id="1.10.600.10">
    <property type="entry name" value="Farnesyl Diphosphate Synthase"/>
    <property type="match status" value="1"/>
</dbReference>
<comment type="cofactor">
    <cofactor evidence="2">
        <name>Mg(2+)</name>
        <dbReference type="ChEBI" id="CHEBI:18420"/>
    </cofactor>
</comment>
<dbReference type="InterPro" id="IPR008949">
    <property type="entry name" value="Isoprenoid_synthase_dom_sf"/>
</dbReference>
<dbReference type="FunFam" id="1.10.600.10:FF:000007">
    <property type="entry name" value="Isoprene synthase, chloroplastic"/>
    <property type="match status" value="1"/>
</dbReference>
<dbReference type="InterPro" id="IPR005630">
    <property type="entry name" value="Terpene_synthase_metal-bd"/>
</dbReference>
<dbReference type="PaxDb" id="65489-OBART02G15730.1"/>
<dbReference type="SUPFAM" id="SSF48239">
    <property type="entry name" value="Terpenoid cyclases/Protein prenyltransferases"/>
    <property type="match status" value="1"/>
</dbReference>
<accession>A0A0D3F4V0</accession>
<dbReference type="GO" id="GO:0010333">
    <property type="term" value="F:terpene synthase activity"/>
    <property type="evidence" value="ECO:0007669"/>
    <property type="project" value="InterPro"/>
</dbReference>
<dbReference type="Pfam" id="PF01397">
    <property type="entry name" value="Terpene_synth"/>
    <property type="match status" value="1"/>
</dbReference>
<protein>
    <submittedName>
        <fullName evidence="6">Uncharacterized protein</fullName>
    </submittedName>
</protein>
<dbReference type="GO" id="GO:0000287">
    <property type="term" value="F:magnesium ion binding"/>
    <property type="evidence" value="ECO:0007669"/>
    <property type="project" value="InterPro"/>
</dbReference>
<keyword evidence="3" id="KW-0479">Metal-binding</keyword>
<reference evidence="6" key="1">
    <citation type="journal article" date="2009" name="Rice">
        <title>De Novo Next Generation Sequencing of Plant Genomes.</title>
        <authorList>
            <person name="Rounsley S."/>
            <person name="Marri P.R."/>
            <person name="Yu Y."/>
            <person name="He R."/>
            <person name="Sisneros N."/>
            <person name="Goicoechea J.L."/>
            <person name="Lee S.J."/>
            <person name="Angelova A."/>
            <person name="Kudrna D."/>
            <person name="Luo M."/>
            <person name="Affourtit J."/>
            <person name="Desany B."/>
            <person name="Knight J."/>
            <person name="Niazi F."/>
            <person name="Egholm M."/>
            <person name="Wing R.A."/>
        </authorList>
    </citation>
    <scope>NUCLEOTIDE SEQUENCE [LARGE SCALE GENOMIC DNA]</scope>
    <source>
        <strain evidence="6">cv. IRGC 105608</strain>
    </source>
</reference>
<dbReference type="InterPro" id="IPR036965">
    <property type="entry name" value="Terpene_synth_N_sf"/>
</dbReference>
<dbReference type="InterPro" id="IPR034741">
    <property type="entry name" value="Terpene_cyclase-like_1_C"/>
</dbReference>
<evidence type="ECO:0000256" key="3">
    <source>
        <dbReference type="ARBA" id="ARBA00022723"/>
    </source>
</evidence>
<dbReference type="HOGENOM" id="CLU_003125_7_2_1"/>
<proteinExistence type="predicted"/>
<name>A0A0D3F4V0_9ORYZ</name>
<dbReference type="STRING" id="65489.A0A0D3F4V0"/>
<evidence type="ECO:0000256" key="1">
    <source>
        <dbReference type="ARBA" id="ARBA00001936"/>
    </source>
</evidence>
<evidence type="ECO:0000313" key="7">
    <source>
        <dbReference type="Proteomes" id="UP000026960"/>
    </source>
</evidence>
<evidence type="ECO:0000259" key="5">
    <source>
        <dbReference type="Pfam" id="PF03936"/>
    </source>
</evidence>
<dbReference type="InterPro" id="IPR008930">
    <property type="entry name" value="Terpenoid_cyclase/PrenylTrfase"/>
</dbReference>
<dbReference type="SFLD" id="SFLDG01019">
    <property type="entry name" value="Terpene_Cyclase_Like_1_C_Termi"/>
    <property type="match status" value="1"/>
</dbReference>
<dbReference type="Gene3D" id="1.50.10.130">
    <property type="entry name" value="Terpene synthase, N-terminal domain"/>
    <property type="match status" value="1"/>
</dbReference>
<dbReference type="Proteomes" id="UP000026960">
    <property type="component" value="Chromosome 2"/>
</dbReference>
<sequence>MAHYNKAWMIRLEKLKEEVATMITSSIACSLLERLQLVDALERLCVDHLFEEQINDLLVQISSTNVMDCDDLHTVALWFYLLRKHGYRVSQDVFVKFKDEGGCFAVNSPRDILTLYNAAYLGTHGEIILGEAISFAKRYLESTLPNLEGLLAHETKCALSIPLPRRVRIYEAKDHILTYEKEHATHEVILELAKLSSNIMQLHYQEELKIISRWWKDLQVESRLSFARDRIVEFYFWIVGVYFEPKHSRGRIILTMVIAIVTLLDDIYDIYGSTEECEVFTRCMERWDRKAAHDIPEYMKFVYEKVLDAYEYIEDLLADEEKFRMSYLRNFTIDLVRAFNIEVKWRDARYVPATVEEHLQISTRSGGCYLLSCASFVGMDHIATAESFIWVSSAPRIVCALCTILRLSDDLETFEREQVELHVAPTIGSYMKEHNVSVENACEKIKELIEDTWKDFNHEWLTLANVQPKQLLERIFNLARTMEFMYKHDDKFTNCQNLKDRIHSLFVETFASTY</sequence>
<dbReference type="Pfam" id="PF03936">
    <property type="entry name" value="Terpene_synth_C"/>
    <property type="match status" value="1"/>
</dbReference>
<dbReference type="CDD" id="cd00684">
    <property type="entry name" value="Terpene_cyclase_plant_C1"/>
    <property type="match status" value="1"/>
</dbReference>
<evidence type="ECO:0000256" key="2">
    <source>
        <dbReference type="ARBA" id="ARBA00001946"/>
    </source>
</evidence>
<comment type="cofactor">
    <cofactor evidence="1">
        <name>Mn(2+)</name>
        <dbReference type="ChEBI" id="CHEBI:29035"/>
    </cofactor>
</comment>
<evidence type="ECO:0000313" key="6">
    <source>
        <dbReference type="EnsemblPlants" id="OBART02G15730.1"/>
    </source>
</evidence>
<dbReference type="eggNOG" id="ENOG502QUCN">
    <property type="taxonomic scope" value="Eukaryota"/>
</dbReference>
<dbReference type="SFLD" id="SFLDS00005">
    <property type="entry name" value="Isoprenoid_Synthase_Type_I"/>
    <property type="match status" value="1"/>
</dbReference>